<evidence type="ECO:0000256" key="1">
    <source>
        <dbReference type="SAM" id="Coils"/>
    </source>
</evidence>
<keyword evidence="1" id="KW-0175">Coiled coil</keyword>
<organism evidence="2">
    <name type="scientific">Tanacetum cinerariifolium</name>
    <name type="common">Dalmatian daisy</name>
    <name type="synonym">Chrysanthemum cinerariifolium</name>
    <dbReference type="NCBI Taxonomy" id="118510"/>
    <lineage>
        <taxon>Eukaryota</taxon>
        <taxon>Viridiplantae</taxon>
        <taxon>Streptophyta</taxon>
        <taxon>Embryophyta</taxon>
        <taxon>Tracheophyta</taxon>
        <taxon>Spermatophyta</taxon>
        <taxon>Magnoliopsida</taxon>
        <taxon>eudicotyledons</taxon>
        <taxon>Gunneridae</taxon>
        <taxon>Pentapetalae</taxon>
        <taxon>asterids</taxon>
        <taxon>campanulids</taxon>
        <taxon>Asterales</taxon>
        <taxon>Asteraceae</taxon>
        <taxon>Asteroideae</taxon>
        <taxon>Anthemideae</taxon>
        <taxon>Anthemidinae</taxon>
        <taxon>Tanacetum</taxon>
    </lineage>
</organism>
<comment type="caution">
    <text evidence="2">The sequence shown here is derived from an EMBL/GenBank/DDBJ whole genome shotgun (WGS) entry which is preliminary data.</text>
</comment>
<reference evidence="2" key="1">
    <citation type="journal article" date="2019" name="Sci. Rep.">
        <title>Draft genome of Tanacetum cinerariifolium, the natural source of mosquito coil.</title>
        <authorList>
            <person name="Yamashiro T."/>
            <person name="Shiraishi A."/>
            <person name="Satake H."/>
            <person name="Nakayama K."/>
        </authorList>
    </citation>
    <scope>NUCLEOTIDE SEQUENCE</scope>
</reference>
<gene>
    <name evidence="2" type="ORF">Tci_654613</name>
</gene>
<accession>A0A699KDP0</accession>
<evidence type="ECO:0000313" key="2">
    <source>
        <dbReference type="EMBL" id="GFA82641.1"/>
    </source>
</evidence>
<dbReference type="AlphaFoldDB" id="A0A699KDP0"/>
<dbReference type="EMBL" id="BKCJ010495393">
    <property type="protein sequence ID" value="GFA82641.1"/>
    <property type="molecule type" value="Genomic_DNA"/>
</dbReference>
<sequence>QVVSGIKEIKTRVQQVESRVDTYPSGQMAVPGQDVIVGLSQQVQTLQMALHGAELQNQQLRTKVAEMESHEGRGRQVFYFCFNVKLSNRTSWTDINPGRRFLACPQIDGERCIYFDLVDPPMCQRAMMVIPRFLRTYSVTSFVPYNESVFNAMFEFCWYTLSIVSFTFHSEWSRTSMVASDLCIRAHETFPSEESVSP</sequence>
<feature type="coiled-coil region" evidence="1">
    <location>
        <begin position="43"/>
        <end position="70"/>
    </location>
</feature>
<feature type="non-terminal residue" evidence="2">
    <location>
        <position position="1"/>
    </location>
</feature>
<proteinExistence type="predicted"/>
<protein>
    <submittedName>
        <fullName evidence="2">Zinc finger, GRF-type</fullName>
    </submittedName>
</protein>
<name>A0A699KDP0_TANCI</name>